<evidence type="ECO:0000259" key="5">
    <source>
        <dbReference type="Pfam" id="PF23598"/>
    </source>
</evidence>
<feature type="domain" description="NB-ARC" evidence="3">
    <location>
        <begin position="102"/>
        <end position="154"/>
    </location>
</feature>
<dbReference type="InterPro" id="IPR035897">
    <property type="entry name" value="Toll_tir_struct_dom_sf"/>
</dbReference>
<keyword evidence="1" id="KW-0677">Repeat</keyword>
<evidence type="ECO:0000256" key="2">
    <source>
        <dbReference type="SAM" id="MobiDB-lite"/>
    </source>
</evidence>
<feature type="domain" description="Disease resistance R13L4/SHOC-2-like LRR" evidence="5">
    <location>
        <begin position="264"/>
        <end position="397"/>
    </location>
</feature>
<dbReference type="InterPro" id="IPR027417">
    <property type="entry name" value="P-loop_NTPase"/>
</dbReference>
<proteinExistence type="predicted"/>
<dbReference type="PRINTS" id="PR00364">
    <property type="entry name" value="DISEASERSIST"/>
</dbReference>
<dbReference type="Gene3D" id="3.80.10.10">
    <property type="entry name" value="Ribonuclease Inhibitor"/>
    <property type="match status" value="2"/>
</dbReference>
<dbReference type="PANTHER" id="PTHR11017">
    <property type="entry name" value="LEUCINE-RICH REPEAT-CONTAINING PROTEIN"/>
    <property type="match status" value="1"/>
</dbReference>
<dbReference type="PROSITE" id="PS51450">
    <property type="entry name" value="LRR"/>
    <property type="match status" value="1"/>
</dbReference>
<evidence type="ECO:0000313" key="7">
    <source>
        <dbReference type="Proteomes" id="UP000233551"/>
    </source>
</evidence>
<dbReference type="GO" id="GO:0051707">
    <property type="term" value="P:response to other organism"/>
    <property type="evidence" value="ECO:0007669"/>
    <property type="project" value="UniProtKB-ARBA"/>
</dbReference>
<dbReference type="InterPro" id="IPR044974">
    <property type="entry name" value="Disease_R_plants"/>
</dbReference>
<dbReference type="EMBL" id="PGOL01002915">
    <property type="protein sequence ID" value="PKI44344.1"/>
    <property type="molecule type" value="Genomic_DNA"/>
</dbReference>
<dbReference type="InterPro" id="IPR055414">
    <property type="entry name" value="LRR_R13L4/SHOC2-like"/>
</dbReference>
<dbReference type="GO" id="GO:0007165">
    <property type="term" value="P:signal transduction"/>
    <property type="evidence" value="ECO:0007669"/>
    <property type="project" value="InterPro"/>
</dbReference>
<feature type="domain" description="TIR" evidence="4">
    <location>
        <begin position="1"/>
        <end position="91"/>
    </location>
</feature>
<dbReference type="PANTHER" id="PTHR11017:SF570">
    <property type="entry name" value="DISEASE RESISTANCE PROTEIN (TIR-NBS CLASS)-RELATED"/>
    <property type="match status" value="1"/>
</dbReference>
<dbReference type="SUPFAM" id="SSF52200">
    <property type="entry name" value="Toll/Interleukin receptor TIR domain"/>
    <property type="match status" value="1"/>
</dbReference>
<dbReference type="Gene3D" id="3.40.50.300">
    <property type="entry name" value="P-loop containing nucleotide triphosphate hydrolases"/>
    <property type="match status" value="1"/>
</dbReference>
<keyword evidence="7" id="KW-1185">Reference proteome</keyword>
<feature type="compositionally biased region" description="Basic and acidic residues" evidence="2">
    <location>
        <begin position="744"/>
        <end position="758"/>
    </location>
</feature>
<feature type="region of interest" description="Disordered" evidence="2">
    <location>
        <begin position="744"/>
        <end position="768"/>
    </location>
</feature>
<sequence length="797" mass="89225">MECREAREQIVLPIFYDVTLNVVQHQTGSYARAFRQHAKKQDPETIQRWRRALTGVGSLKGWELKNEANGHQGKLIKMIVTKVFRELKKAHLCVNNNLVGIDNHMKAVIRMLSVDAPDVRFIGIWGMGGIGKTTLAKVVYHQILDDFDSCSFLQDIGGDNTLWMHDQLRDLGRGIVRQENPKEPGKRNRLWGDEAVDVLLNNRMMTTKLKVLDLSNCEELTQTPDLSPFCNLERTLPELPSSLSSLSLTCESSMPIPNLPDLINLKKIEFVRSVVPKEILELPKLKMLHISRSNVSILLDGIGVLAMLKELSIGNVNLQSLPELPLGLHKLWISRCHSLARLTVLSNLQNLSELRLYSCPELEEIEGLGDLASLRTLSISFCRRIDKLDGLDKLESLMDLAVSACENLDGLPDLSKLSVLSKLYISGCEKLVEIRGMGSLHALTDLRINDASVETLNLSNLKALEFLNVCDCIELKGLAGLDELENLCLLNISGCNAIERLPNLSNLKSLRTLLTCGCEKLQGLDGLDKLTALKELYIGECKSIEKLPSLSNLKFLHALLADGCEKLQGLDGLDKLTAPLSYLYITGCKSIEKLPSFSKLRFLRGLWADGCEKLRGLEGLDSLGALIELNISGCKSIEKLPNLSNLRLLEYFGADGCEKLQEVEGLNQKGLKKLPYQWKSELVRCLSANGIEKLQELDGLDELRSFVVPHKSFEKLLNESNFGVLRQWYADGCEKTERQRLLEREQRQGERKRERDFGEQGLGGHQKVEVPMSGETFTPISILQLSRNFSGLFSYTV</sequence>
<name>A0A2I0IK12_PUNGR</name>
<dbReference type="Pfam" id="PF01582">
    <property type="entry name" value="TIR"/>
    <property type="match status" value="1"/>
</dbReference>
<dbReference type="Pfam" id="PF00931">
    <property type="entry name" value="NB-ARC"/>
    <property type="match status" value="1"/>
</dbReference>
<evidence type="ECO:0000259" key="4">
    <source>
        <dbReference type="Pfam" id="PF01582"/>
    </source>
</evidence>
<dbReference type="InterPro" id="IPR002182">
    <property type="entry name" value="NB-ARC"/>
</dbReference>
<dbReference type="Gene3D" id="3.40.1170.20">
    <property type="entry name" value="tRNA intron endonuclease, N-terminal domain"/>
    <property type="match status" value="2"/>
</dbReference>
<accession>A0A2I0IK12</accession>
<dbReference type="InterPro" id="IPR001611">
    <property type="entry name" value="Leu-rich_rpt"/>
</dbReference>
<protein>
    <submittedName>
        <fullName evidence="6">Uncharacterized protein</fullName>
    </submittedName>
</protein>
<reference evidence="6 7" key="1">
    <citation type="submission" date="2017-11" db="EMBL/GenBank/DDBJ databases">
        <title>De-novo sequencing of pomegranate (Punica granatum L.) genome.</title>
        <authorList>
            <person name="Akparov Z."/>
            <person name="Amiraslanov A."/>
            <person name="Hajiyeva S."/>
            <person name="Abbasov M."/>
            <person name="Kaur K."/>
            <person name="Hamwieh A."/>
            <person name="Solovyev V."/>
            <person name="Salamov A."/>
            <person name="Braich B."/>
            <person name="Kosarev P."/>
            <person name="Mahmoud A."/>
            <person name="Hajiyev E."/>
            <person name="Babayeva S."/>
            <person name="Izzatullayeva V."/>
            <person name="Mammadov A."/>
            <person name="Mammadov A."/>
            <person name="Sharifova S."/>
            <person name="Ojaghi J."/>
            <person name="Eynullazada K."/>
            <person name="Bayramov B."/>
            <person name="Abdulazimova A."/>
            <person name="Shahmuradov I."/>
        </authorList>
    </citation>
    <scope>NUCLEOTIDE SEQUENCE [LARGE SCALE GENOMIC DNA]</scope>
    <source>
        <strain evidence="7">cv. AG2017</strain>
        <tissue evidence="6">Leaf</tissue>
    </source>
</reference>
<dbReference type="AlphaFoldDB" id="A0A2I0IK12"/>
<dbReference type="STRING" id="22663.A0A2I0IK12"/>
<dbReference type="GO" id="GO:0043531">
    <property type="term" value="F:ADP binding"/>
    <property type="evidence" value="ECO:0007669"/>
    <property type="project" value="InterPro"/>
</dbReference>
<dbReference type="Gene3D" id="3.40.50.10140">
    <property type="entry name" value="Toll/interleukin-1 receptor homology (TIR) domain"/>
    <property type="match status" value="1"/>
</dbReference>
<dbReference type="GO" id="GO:0006952">
    <property type="term" value="P:defense response"/>
    <property type="evidence" value="ECO:0007669"/>
    <property type="project" value="UniProtKB-KW"/>
</dbReference>
<comment type="caution">
    <text evidence="6">The sequence shown here is derived from an EMBL/GenBank/DDBJ whole genome shotgun (WGS) entry which is preliminary data.</text>
</comment>
<dbReference type="Proteomes" id="UP000233551">
    <property type="component" value="Unassembled WGS sequence"/>
</dbReference>
<dbReference type="SUPFAM" id="SSF52058">
    <property type="entry name" value="L domain-like"/>
    <property type="match status" value="2"/>
</dbReference>
<evidence type="ECO:0000313" key="6">
    <source>
        <dbReference type="EMBL" id="PKI44344.1"/>
    </source>
</evidence>
<evidence type="ECO:0000259" key="3">
    <source>
        <dbReference type="Pfam" id="PF00931"/>
    </source>
</evidence>
<dbReference type="Pfam" id="PF23598">
    <property type="entry name" value="LRR_14"/>
    <property type="match status" value="1"/>
</dbReference>
<evidence type="ECO:0000256" key="1">
    <source>
        <dbReference type="ARBA" id="ARBA00022737"/>
    </source>
</evidence>
<dbReference type="InterPro" id="IPR032675">
    <property type="entry name" value="LRR_dom_sf"/>
</dbReference>
<dbReference type="InterPro" id="IPR000157">
    <property type="entry name" value="TIR_dom"/>
</dbReference>
<organism evidence="6 7">
    <name type="scientific">Punica granatum</name>
    <name type="common">Pomegranate</name>
    <dbReference type="NCBI Taxonomy" id="22663"/>
    <lineage>
        <taxon>Eukaryota</taxon>
        <taxon>Viridiplantae</taxon>
        <taxon>Streptophyta</taxon>
        <taxon>Embryophyta</taxon>
        <taxon>Tracheophyta</taxon>
        <taxon>Spermatophyta</taxon>
        <taxon>Magnoliopsida</taxon>
        <taxon>eudicotyledons</taxon>
        <taxon>Gunneridae</taxon>
        <taxon>Pentapetalae</taxon>
        <taxon>rosids</taxon>
        <taxon>malvids</taxon>
        <taxon>Myrtales</taxon>
        <taxon>Lythraceae</taxon>
        <taxon>Punica</taxon>
    </lineage>
</organism>
<dbReference type="SUPFAM" id="SSF52540">
    <property type="entry name" value="P-loop containing nucleoside triphosphate hydrolases"/>
    <property type="match status" value="1"/>
</dbReference>
<gene>
    <name evidence="6" type="ORF">CRG98_035255</name>
</gene>